<reference evidence="2 3" key="2">
    <citation type="submission" date="2018-11" db="EMBL/GenBank/DDBJ databases">
        <authorList>
            <consortium name="Pathogen Informatics"/>
        </authorList>
    </citation>
    <scope>NUCLEOTIDE SEQUENCE [LARGE SCALE GENOMIC DNA]</scope>
</reference>
<feature type="compositionally biased region" description="Basic and acidic residues" evidence="1">
    <location>
        <begin position="200"/>
        <end position="213"/>
    </location>
</feature>
<feature type="compositionally biased region" description="Polar residues" evidence="1">
    <location>
        <begin position="219"/>
        <end position="229"/>
    </location>
</feature>
<name>A0A183UUG1_TOXCA</name>
<evidence type="ECO:0000313" key="2">
    <source>
        <dbReference type="EMBL" id="VDM43452.1"/>
    </source>
</evidence>
<dbReference type="Proteomes" id="UP000050794">
    <property type="component" value="Unassembled WGS sequence"/>
</dbReference>
<sequence length="294" mass="31545">MAARAICCVRANATMCVRCVNQIGKNEIFEKEQKLLAVELQSDYEYVGETPVVVPEAMRMPMSDISEQQRAELSMIAANSEPFFSRPIIVPITAPLPSIWSRSWPRAIIMSTVPPTTASVEPAVAKSSLLSVLGGGAENAPEKSLASLMKSLPDPSVLLSVEKLFSSFKKSGGDGEVEAARTPDGSQLKTVTPSIEFFETKSKNGSRGEKASTEVELGTTGSMTPQPLNKSDAGDNLLGSLLQGRLGEIDWIESFFGTKQTPSKEEGNAIAQIFKGGFFGPANDDVRRKTPASQ</sequence>
<dbReference type="WBParaSite" id="TCNE_0001213101-mRNA-1">
    <property type="protein sequence ID" value="TCNE_0001213101-mRNA-1"/>
    <property type="gene ID" value="TCNE_0001213101"/>
</dbReference>
<organism evidence="3 4">
    <name type="scientific">Toxocara canis</name>
    <name type="common">Canine roundworm</name>
    <dbReference type="NCBI Taxonomy" id="6265"/>
    <lineage>
        <taxon>Eukaryota</taxon>
        <taxon>Metazoa</taxon>
        <taxon>Ecdysozoa</taxon>
        <taxon>Nematoda</taxon>
        <taxon>Chromadorea</taxon>
        <taxon>Rhabditida</taxon>
        <taxon>Spirurina</taxon>
        <taxon>Ascaridomorpha</taxon>
        <taxon>Ascaridoidea</taxon>
        <taxon>Toxocaridae</taxon>
        <taxon>Toxocara</taxon>
    </lineage>
</organism>
<feature type="region of interest" description="Disordered" evidence="1">
    <location>
        <begin position="200"/>
        <end position="231"/>
    </location>
</feature>
<dbReference type="EMBL" id="UYWY01021129">
    <property type="protein sequence ID" value="VDM43452.1"/>
    <property type="molecule type" value="Genomic_DNA"/>
</dbReference>
<keyword evidence="3" id="KW-1185">Reference proteome</keyword>
<accession>A0A183UUG1</accession>
<proteinExistence type="predicted"/>
<evidence type="ECO:0000256" key="1">
    <source>
        <dbReference type="SAM" id="MobiDB-lite"/>
    </source>
</evidence>
<protein>
    <submittedName>
        <fullName evidence="2 4">Uncharacterized protein</fullName>
    </submittedName>
</protein>
<evidence type="ECO:0000313" key="3">
    <source>
        <dbReference type="Proteomes" id="UP000050794"/>
    </source>
</evidence>
<gene>
    <name evidence="2" type="ORF">TCNE_LOCUS12131</name>
</gene>
<evidence type="ECO:0000313" key="4">
    <source>
        <dbReference type="WBParaSite" id="TCNE_0001213101-mRNA-1"/>
    </source>
</evidence>
<reference evidence="4" key="1">
    <citation type="submission" date="2016-06" db="UniProtKB">
        <authorList>
            <consortium name="WormBaseParasite"/>
        </authorList>
    </citation>
    <scope>IDENTIFICATION</scope>
</reference>
<dbReference type="AlphaFoldDB" id="A0A183UUG1"/>